<feature type="compositionally biased region" description="Polar residues" evidence="1">
    <location>
        <begin position="46"/>
        <end position="55"/>
    </location>
</feature>
<keyword evidence="2" id="KW-0472">Membrane</keyword>
<keyword evidence="2" id="KW-0812">Transmembrane</keyword>
<evidence type="ECO:0000313" key="3">
    <source>
        <dbReference type="EMBL" id="KAK4210795.1"/>
    </source>
</evidence>
<evidence type="ECO:0000256" key="1">
    <source>
        <dbReference type="SAM" id="MobiDB-lite"/>
    </source>
</evidence>
<sequence>MYLHLHKPSHNLYEILKHTRLLNPGIILQHHILTMAQPPQPDRTPTDNTLTSPQPCTMAPFTSNVLREQDTAGTVTNNLPASYRLLDPQTSDVDLFSTTSPSPEFLAQDLDTPRLHAMIHLLWFAGRPVPPRPLHVQVGALGREIILHEQMDTHLVWGSSRIFLKPIPRYLLLPQFWQDYLACDSCCSADVLLPTIKATGQEPEGCCPHQHLRACALGFLLSYVALLVHESDFDLAKEKRLVPSQVTWVAWRRLVREILSPRTSSGTEQLEPKSANTLYANPSLVAPRFIYGELRLNRLNILLVALHGPLALSSLGRRFGGIPLFQSYGSFFRSNSEWIITATAYVIVVLSAMQVGLATDRLIASQTFQDVSFGFAVFSIVMPLFAVLVLVLVSCVLWAFNVLRTRRFEKRRAGILGRRWRDPVVPVRQ</sequence>
<name>A0AAN6Y2C6_9PEZI</name>
<comment type="caution">
    <text evidence="3">The sequence shown here is derived from an EMBL/GenBank/DDBJ whole genome shotgun (WGS) entry which is preliminary data.</text>
</comment>
<feature type="region of interest" description="Disordered" evidence="1">
    <location>
        <begin position="36"/>
        <end position="55"/>
    </location>
</feature>
<dbReference type="PANTHER" id="PTHR34414:SF1">
    <property type="entry name" value="SUBTILISIN-LIKE SERINE PROTEASE"/>
    <property type="match status" value="1"/>
</dbReference>
<protein>
    <submittedName>
        <fullName evidence="3">Uncharacterized protein</fullName>
    </submittedName>
</protein>
<evidence type="ECO:0000256" key="2">
    <source>
        <dbReference type="SAM" id="Phobius"/>
    </source>
</evidence>
<reference evidence="3" key="1">
    <citation type="journal article" date="2023" name="Mol. Phylogenet. Evol.">
        <title>Genome-scale phylogeny and comparative genomics of the fungal order Sordariales.</title>
        <authorList>
            <person name="Hensen N."/>
            <person name="Bonometti L."/>
            <person name="Westerberg I."/>
            <person name="Brannstrom I.O."/>
            <person name="Guillou S."/>
            <person name="Cros-Aarteil S."/>
            <person name="Calhoun S."/>
            <person name="Haridas S."/>
            <person name="Kuo A."/>
            <person name="Mondo S."/>
            <person name="Pangilinan J."/>
            <person name="Riley R."/>
            <person name="LaButti K."/>
            <person name="Andreopoulos B."/>
            <person name="Lipzen A."/>
            <person name="Chen C."/>
            <person name="Yan M."/>
            <person name="Daum C."/>
            <person name="Ng V."/>
            <person name="Clum A."/>
            <person name="Steindorff A."/>
            <person name="Ohm R.A."/>
            <person name="Martin F."/>
            <person name="Silar P."/>
            <person name="Natvig D.O."/>
            <person name="Lalanne C."/>
            <person name="Gautier V."/>
            <person name="Ament-Velasquez S.L."/>
            <person name="Kruys A."/>
            <person name="Hutchinson M.I."/>
            <person name="Powell A.J."/>
            <person name="Barry K."/>
            <person name="Miller A.N."/>
            <person name="Grigoriev I.V."/>
            <person name="Debuchy R."/>
            <person name="Gladieux P."/>
            <person name="Hiltunen Thoren M."/>
            <person name="Johannesson H."/>
        </authorList>
    </citation>
    <scope>NUCLEOTIDE SEQUENCE</scope>
    <source>
        <strain evidence="3">PSN293</strain>
    </source>
</reference>
<dbReference type="InterPro" id="IPR046536">
    <property type="entry name" value="DUF6601"/>
</dbReference>
<dbReference type="AlphaFoldDB" id="A0AAN6Y2C6"/>
<organism evidence="3 4">
    <name type="scientific">Rhypophila decipiens</name>
    <dbReference type="NCBI Taxonomy" id="261697"/>
    <lineage>
        <taxon>Eukaryota</taxon>
        <taxon>Fungi</taxon>
        <taxon>Dikarya</taxon>
        <taxon>Ascomycota</taxon>
        <taxon>Pezizomycotina</taxon>
        <taxon>Sordariomycetes</taxon>
        <taxon>Sordariomycetidae</taxon>
        <taxon>Sordariales</taxon>
        <taxon>Naviculisporaceae</taxon>
        <taxon>Rhypophila</taxon>
    </lineage>
</organism>
<dbReference type="Pfam" id="PF20246">
    <property type="entry name" value="DUF6601"/>
    <property type="match status" value="1"/>
</dbReference>
<feature type="transmembrane region" description="Helical" evidence="2">
    <location>
        <begin position="338"/>
        <end position="357"/>
    </location>
</feature>
<feature type="transmembrane region" description="Helical" evidence="2">
    <location>
        <begin position="299"/>
        <end position="317"/>
    </location>
</feature>
<gene>
    <name evidence="3" type="ORF">QBC37DRAFT_428137</name>
</gene>
<evidence type="ECO:0000313" key="4">
    <source>
        <dbReference type="Proteomes" id="UP001301769"/>
    </source>
</evidence>
<proteinExistence type="predicted"/>
<dbReference type="PANTHER" id="PTHR34414">
    <property type="entry name" value="HET DOMAIN-CONTAINING PROTEIN-RELATED"/>
    <property type="match status" value="1"/>
</dbReference>
<dbReference type="Proteomes" id="UP001301769">
    <property type="component" value="Unassembled WGS sequence"/>
</dbReference>
<keyword evidence="2" id="KW-1133">Transmembrane helix</keyword>
<feature type="transmembrane region" description="Helical" evidence="2">
    <location>
        <begin position="377"/>
        <end position="403"/>
    </location>
</feature>
<accession>A0AAN6Y2C6</accession>
<reference evidence="3" key="2">
    <citation type="submission" date="2023-05" db="EMBL/GenBank/DDBJ databases">
        <authorList>
            <consortium name="Lawrence Berkeley National Laboratory"/>
            <person name="Steindorff A."/>
            <person name="Hensen N."/>
            <person name="Bonometti L."/>
            <person name="Westerberg I."/>
            <person name="Brannstrom I.O."/>
            <person name="Guillou S."/>
            <person name="Cros-Aarteil S."/>
            <person name="Calhoun S."/>
            <person name="Haridas S."/>
            <person name="Kuo A."/>
            <person name="Mondo S."/>
            <person name="Pangilinan J."/>
            <person name="Riley R."/>
            <person name="Labutti K."/>
            <person name="Andreopoulos B."/>
            <person name="Lipzen A."/>
            <person name="Chen C."/>
            <person name="Yanf M."/>
            <person name="Daum C."/>
            <person name="Ng V."/>
            <person name="Clum A."/>
            <person name="Ohm R."/>
            <person name="Martin F."/>
            <person name="Silar P."/>
            <person name="Natvig D."/>
            <person name="Lalanne C."/>
            <person name="Gautier V."/>
            <person name="Ament-Velasquez S.L."/>
            <person name="Kruys A."/>
            <person name="Hutchinson M.I."/>
            <person name="Powell A.J."/>
            <person name="Barry K."/>
            <person name="Miller A.N."/>
            <person name="Grigoriev I.V."/>
            <person name="Debuchy R."/>
            <person name="Gladieux P."/>
            <person name="Thoren M.H."/>
            <person name="Johannesson H."/>
        </authorList>
    </citation>
    <scope>NUCLEOTIDE SEQUENCE</scope>
    <source>
        <strain evidence="3">PSN293</strain>
    </source>
</reference>
<keyword evidence="4" id="KW-1185">Reference proteome</keyword>
<dbReference type="EMBL" id="MU858165">
    <property type="protein sequence ID" value="KAK4210795.1"/>
    <property type="molecule type" value="Genomic_DNA"/>
</dbReference>